<protein>
    <recommendedName>
        <fullName evidence="2">Anaphase-promoting complex subunit 4 WD40 domain-containing protein</fullName>
    </recommendedName>
</protein>
<organism evidence="1">
    <name type="scientific">Aureimonas frigidaquae</name>
    <dbReference type="NCBI Taxonomy" id="424757"/>
    <lineage>
        <taxon>Bacteria</taxon>
        <taxon>Pseudomonadati</taxon>
        <taxon>Pseudomonadota</taxon>
        <taxon>Alphaproteobacteria</taxon>
        <taxon>Hyphomicrobiales</taxon>
        <taxon>Aurantimonadaceae</taxon>
        <taxon>Aureimonas</taxon>
    </lineage>
</organism>
<dbReference type="InterPro" id="IPR015943">
    <property type="entry name" value="WD40/YVTN_repeat-like_dom_sf"/>
</dbReference>
<reference evidence="1" key="1">
    <citation type="journal article" date="2015" name="Proc. Natl. Acad. Sci. U.S.A.">
        <title>Bacterial clade with the ribosomal RNA operon on a small plasmid rather than the chromosome.</title>
        <authorList>
            <person name="Anda M."/>
            <person name="Ohtsubo Y."/>
            <person name="Okubo T."/>
            <person name="Sugawara M."/>
            <person name="Nagata Y."/>
            <person name="Tsuda M."/>
            <person name="Minamisawa K."/>
            <person name="Mitsui H."/>
        </authorList>
    </citation>
    <scope>NUCLEOTIDE SEQUENCE</scope>
    <source>
        <strain evidence="1">JCM 14755</strain>
    </source>
</reference>
<sequence length="325" mass="34571">MPQLVPYAFDGFVEQAVFLADKPFFALADGTVRRMDGGETVAEALPAGLVCARADPYAPRLLCGGEDGRIVAVDAACEAQELVSIGRRWIADVAAGPDGALGFAAGRSAYVRLKNGQLREHVHGRSVEGIAFAPKGLRLAFARYDGASLWFPAMDTPPVGMEWKGAHMAVGFSPDGRFLVTTMQENALHGWRMEDGKHMRMTGYPAKVKSWSWSAKGRFLATSGAPAAILWPFSGKDGPMGKAPLELGTRGDTMVTSVACHPGDDIVAVGYSDGMILAVRFADAREALLRRGGNGPVTTMNWDRAGRRIAFGTETGEAGIIDIAG</sequence>
<dbReference type="Gene3D" id="2.130.10.10">
    <property type="entry name" value="YVTN repeat-like/Quinoprotein amine dehydrogenase"/>
    <property type="match status" value="2"/>
</dbReference>
<dbReference type="AlphaFoldDB" id="A0A0P0Z0E0"/>
<dbReference type="PANTHER" id="PTHR19879:SF9">
    <property type="entry name" value="TRANSCRIPTION INITIATION FACTOR TFIID SUBUNIT 5"/>
    <property type="match status" value="1"/>
</dbReference>
<dbReference type="InterPro" id="IPR011047">
    <property type="entry name" value="Quinoprotein_ADH-like_sf"/>
</dbReference>
<evidence type="ECO:0008006" key="2">
    <source>
        <dbReference type="Google" id="ProtNLM"/>
    </source>
</evidence>
<accession>A0A0P0Z0E0</accession>
<proteinExistence type="predicted"/>
<evidence type="ECO:0000313" key="1">
    <source>
        <dbReference type="EMBL" id="BAT27326.1"/>
    </source>
</evidence>
<name>A0A0P0Z0E0_9HYPH</name>
<dbReference type="OrthoDB" id="9814620at2"/>
<dbReference type="PANTHER" id="PTHR19879">
    <property type="entry name" value="TRANSCRIPTION INITIATION FACTOR TFIID"/>
    <property type="match status" value="1"/>
</dbReference>
<dbReference type="RefSeq" id="WP_062228395.1">
    <property type="nucleotide sequence ID" value="NZ_BBWR01000012.1"/>
</dbReference>
<dbReference type="EMBL" id="LC066375">
    <property type="protein sequence ID" value="BAT27326.1"/>
    <property type="molecule type" value="Genomic_DNA"/>
</dbReference>
<dbReference type="SUPFAM" id="SSF50998">
    <property type="entry name" value="Quinoprotein alcohol dehydrogenase-like"/>
    <property type="match status" value="1"/>
</dbReference>